<name>A0A8C1GWP7_CYPCA</name>
<evidence type="ECO:0000259" key="3">
    <source>
        <dbReference type="PROSITE" id="PS50835"/>
    </source>
</evidence>
<evidence type="ECO:0000313" key="4">
    <source>
        <dbReference type="Ensembl" id="ENSCCRP00010014818.1"/>
    </source>
</evidence>
<dbReference type="InterPro" id="IPR013106">
    <property type="entry name" value="Ig_V-set"/>
</dbReference>
<sequence length="379" mass="43088">MFRTLIFFCLWHLVDGVKRVYTIEGDSVTLNTDVRDIDRNMHYIVWGFGPECTGIAEWFTEVTYHLDQKFGGRLRMDRQTGSLTIRNVRTTDSGLYQRDIIYYNPFLQETVLFNVTVYDAVKTVLLTEGDSVTLHTNVTDIHRQDIRYIQWRIEPENTLLDIIFDNGTSDIRYYHDEIFRNRLQMDTQTGSLTIRNIRTTDSGLYALQFIRLVKSLSVLFNITVFASLPIPVIIRGSTQCPCPSSSSGSLVSRCSLLCSVLNVSAVTLSWYKGNSVLSSISVSDLSISLSLPLEVEYQEKNTYSCVLNNPISDQSTHLNITEHCQPCPDSVHCCGFTEAVIRLVLSGVVGVATVIMVVYDIRFRRAEKKRRTQSQSVVE</sequence>
<dbReference type="AlphaFoldDB" id="A0A8C1GWP7"/>
<accession>A0A8C1GWP7</accession>
<keyword evidence="1" id="KW-0472">Membrane</keyword>
<keyword evidence="1" id="KW-0812">Transmembrane</keyword>
<feature type="chain" id="PRO_5034982419" evidence="2">
    <location>
        <begin position="17"/>
        <end position="379"/>
    </location>
</feature>
<keyword evidence="1" id="KW-1133">Transmembrane helix</keyword>
<protein>
    <submittedName>
        <fullName evidence="4">Transmembrane and immunoglobulin domain-containing protein 1-like</fullName>
    </submittedName>
</protein>
<dbReference type="PROSITE" id="PS50835">
    <property type="entry name" value="IG_LIKE"/>
    <property type="match status" value="1"/>
</dbReference>
<evidence type="ECO:0000256" key="2">
    <source>
        <dbReference type="SAM" id="SignalP"/>
    </source>
</evidence>
<evidence type="ECO:0000313" key="5">
    <source>
        <dbReference type="Proteomes" id="UP000694427"/>
    </source>
</evidence>
<keyword evidence="5" id="KW-1185">Reference proteome</keyword>
<dbReference type="PANTHER" id="PTHR21063">
    <property type="entry name" value="LFA-3"/>
    <property type="match status" value="1"/>
</dbReference>
<proteinExistence type="predicted"/>
<feature type="transmembrane region" description="Helical" evidence="1">
    <location>
        <begin position="339"/>
        <end position="361"/>
    </location>
</feature>
<dbReference type="Pfam" id="PF07686">
    <property type="entry name" value="V-set"/>
    <property type="match status" value="1"/>
</dbReference>
<feature type="signal peptide" evidence="2">
    <location>
        <begin position="1"/>
        <end position="16"/>
    </location>
</feature>
<reference evidence="4" key="1">
    <citation type="submission" date="2025-08" db="UniProtKB">
        <authorList>
            <consortium name="Ensembl"/>
        </authorList>
    </citation>
    <scope>IDENTIFICATION</scope>
</reference>
<organism evidence="4 5">
    <name type="scientific">Cyprinus carpio</name>
    <name type="common">Common carp</name>
    <dbReference type="NCBI Taxonomy" id="7962"/>
    <lineage>
        <taxon>Eukaryota</taxon>
        <taxon>Metazoa</taxon>
        <taxon>Chordata</taxon>
        <taxon>Craniata</taxon>
        <taxon>Vertebrata</taxon>
        <taxon>Euteleostomi</taxon>
        <taxon>Actinopterygii</taxon>
        <taxon>Neopterygii</taxon>
        <taxon>Teleostei</taxon>
        <taxon>Ostariophysi</taxon>
        <taxon>Cypriniformes</taxon>
        <taxon>Cyprinidae</taxon>
        <taxon>Cyprininae</taxon>
        <taxon>Cyprinus</taxon>
    </lineage>
</organism>
<dbReference type="InterPro" id="IPR007110">
    <property type="entry name" value="Ig-like_dom"/>
</dbReference>
<dbReference type="Proteomes" id="UP000694427">
    <property type="component" value="Unplaced"/>
</dbReference>
<dbReference type="InterPro" id="IPR003599">
    <property type="entry name" value="Ig_sub"/>
</dbReference>
<dbReference type="InterPro" id="IPR036179">
    <property type="entry name" value="Ig-like_dom_sf"/>
</dbReference>
<dbReference type="Ensembl" id="ENSCCRT00010016137.1">
    <property type="protein sequence ID" value="ENSCCRP00010014818.1"/>
    <property type="gene ID" value="ENSCCRG00010006386.1"/>
</dbReference>
<dbReference type="PANTHER" id="PTHR21063:SF4">
    <property type="entry name" value="CD48 ANTIGEN-RELATED"/>
    <property type="match status" value="1"/>
</dbReference>
<dbReference type="Gene3D" id="2.60.40.10">
    <property type="entry name" value="Immunoglobulins"/>
    <property type="match status" value="3"/>
</dbReference>
<dbReference type="InterPro" id="IPR013783">
    <property type="entry name" value="Ig-like_fold"/>
</dbReference>
<dbReference type="SMART" id="SM00409">
    <property type="entry name" value="IG"/>
    <property type="match status" value="2"/>
</dbReference>
<evidence type="ECO:0000256" key="1">
    <source>
        <dbReference type="SAM" id="Phobius"/>
    </source>
</evidence>
<dbReference type="SUPFAM" id="SSF48726">
    <property type="entry name" value="Immunoglobulin"/>
    <property type="match status" value="3"/>
</dbReference>
<feature type="domain" description="Ig-like" evidence="3">
    <location>
        <begin position="231"/>
        <end position="321"/>
    </location>
</feature>
<reference evidence="4" key="2">
    <citation type="submission" date="2025-09" db="UniProtKB">
        <authorList>
            <consortium name="Ensembl"/>
        </authorList>
    </citation>
    <scope>IDENTIFICATION</scope>
</reference>
<keyword evidence="2" id="KW-0732">Signal</keyword>